<comment type="caution">
    <text evidence="2">The sequence shown here is derived from an EMBL/GenBank/DDBJ whole genome shotgun (WGS) entry which is preliminary data.</text>
</comment>
<accession>A0A4C1TN00</accession>
<name>A0A4C1TN00_EUMVA</name>
<protein>
    <recommendedName>
        <fullName evidence="4">Retrovirus-related Pol polyprotein from type-1 retrotransposable element R1 3</fullName>
    </recommendedName>
</protein>
<evidence type="ECO:0000256" key="1">
    <source>
        <dbReference type="SAM" id="MobiDB-lite"/>
    </source>
</evidence>
<proteinExistence type="predicted"/>
<reference evidence="2 3" key="1">
    <citation type="journal article" date="2019" name="Commun. Biol.">
        <title>The bagworm genome reveals a unique fibroin gene that provides high tensile strength.</title>
        <authorList>
            <person name="Kono N."/>
            <person name="Nakamura H."/>
            <person name="Ohtoshi R."/>
            <person name="Tomita M."/>
            <person name="Numata K."/>
            <person name="Arakawa K."/>
        </authorList>
    </citation>
    <scope>NUCLEOTIDE SEQUENCE [LARGE SCALE GENOMIC DNA]</scope>
</reference>
<dbReference type="AlphaFoldDB" id="A0A4C1TN00"/>
<organism evidence="2 3">
    <name type="scientific">Eumeta variegata</name>
    <name type="common">Bagworm moth</name>
    <name type="synonym">Eumeta japonica</name>
    <dbReference type="NCBI Taxonomy" id="151549"/>
    <lineage>
        <taxon>Eukaryota</taxon>
        <taxon>Metazoa</taxon>
        <taxon>Ecdysozoa</taxon>
        <taxon>Arthropoda</taxon>
        <taxon>Hexapoda</taxon>
        <taxon>Insecta</taxon>
        <taxon>Pterygota</taxon>
        <taxon>Neoptera</taxon>
        <taxon>Endopterygota</taxon>
        <taxon>Lepidoptera</taxon>
        <taxon>Glossata</taxon>
        <taxon>Ditrysia</taxon>
        <taxon>Tineoidea</taxon>
        <taxon>Psychidae</taxon>
        <taxon>Oiketicinae</taxon>
        <taxon>Eumeta</taxon>
    </lineage>
</organism>
<dbReference type="EMBL" id="BGZK01000067">
    <property type="protein sequence ID" value="GBP14791.1"/>
    <property type="molecule type" value="Genomic_DNA"/>
</dbReference>
<dbReference type="OrthoDB" id="6624020at2759"/>
<evidence type="ECO:0008006" key="4">
    <source>
        <dbReference type="Google" id="ProtNLM"/>
    </source>
</evidence>
<keyword evidence="3" id="KW-1185">Reference proteome</keyword>
<evidence type="ECO:0000313" key="2">
    <source>
        <dbReference type="EMBL" id="GBP14791.1"/>
    </source>
</evidence>
<sequence>MPGSPRSVSAFRADPLEAAPSRHESEGSGLVVQGEARKRFRVTFVDRELERPVYFGDLPHPAHVSEIGYESVEDLGSQIMDRLAVIWPQIYTDGNRIEGKFGATLTEWQEGEETWYSTLRLDLFCTVFQVRAHAGIASNERADEHARRAALTKKTAAYYDRFPLLHAKKLIRAASLDRWQQRYTEGSTGEITKCFFPWVEQAYRILGKIEMTSQLAQTLMGHGGFARYLYRFKLQNSPYCACDPAKIQALLHVLEDCDMFHRERVALEAEIDARITRQNFPEIMEEIVRRGKFLKFCSMVIERSNKQNR</sequence>
<gene>
    <name evidence="2" type="ORF">EVAR_75387_1</name>
</gene>
<feature type="region of interest" description="Disordered" evidence="1">
    <location>
        <begin position="1"/>
        <end position="30"/>
    </location>
</feature>
<dbReference type="Proteomes" id="UP000299102">
    <property type="component" value="Unassembled WGS sequence"/>
</dbReference>
<evidence type="ECO:0000313" key="3">
    <source>
        <dbReference type="Proteomes" id="UP000299102"/>
    </source>
</evidence>